<name>M4NHN2_9GAMM</name>
<evidence type="ECO:0000313" key="8">
    <source>
        <dbReference type="EMBL" id="AGG90450.1"/>
    </source>
</evidence>
<proteinExistence type="predicted"/>
<dbReference type="HOGENOM" id="CLU_280304_0_0_6"/>
<dbReference type="InterPro" id="IPR017441">
    <property type="entry name" value="Protein_kinase_ATP_BS"/>
</dbReference>
<keyword evidence="9" id="KW-1185">Reference proteome</keyword>
<reference evidence="8 9" key="1">
    <citation type="submission" date="2012-04" db="EMBL/GenBank/DDBJ databases">
        <title>Complete genome of Rhodanobacter sp. 2APBS1.</title>
        <authorList>
            <consortium name="US DOE Joint Genome Institute"/>
            <person name="Huntemann M."/>
            <person name="Wei C.-L."/>
            <person name="Han J."/>
            <person name="Detter J.C."/>
            <person name="Han C."/>
            <person name="Tapia R."/>
            <person name="Munk A.C.C."/>
            <person name="Chen A."/>
            <person name="Krypides N."/>
            <person name="Mavromatis K."/>
            <person name="Markowitz V."/>
            <person name="Szeto E."/>
            <person name="Ivanova N."/>
            <person name="Mikhailova N."/>
            <person name="Ovchinnikova G."/>
            <person name="Pagani I."/>
            <person name="Pati A."/>
            <person name="Goodwin L."/>
            <person name="Peters L."/>
            <person name="Pitluck S."/>
            <person name="Woyke T."/>
            <person name="Prakash O."/>
            <person name="Elkins J."/>
            <person name="Brown S."/>
            <person name="Palumbo A."/>
            <person name="Hemme C."/>
            <person name="Zhou J."/>
            <person name="Watson D."/>
            <person name="Jardine P."/>
            <person name="Kostka J."/>
            <person name="Green S."/>
        </authorList>
    </citation>
    <scope>NUCLEOTIDE SEQUENCE [LARGE SCALE GENOMIC DNA]</scope>
    <source>
        <strain evidence="8 9">2APBS1</strain>
    </source>
</reference>
<dbReference type="GO" id="GO:0004674">
    <property type="term" value="F:protein serine/threonine kinase activity"/>
    <property type="evidence" value="ECO:0007669"/>
    <property type="project" value="TreeGrafter"/>
</dbReference>
<dbReference type="Pfam" id="PF13424">
    <property type="entry name" value="TPR_12"/>
    <property type="match status" value="2"/>
</dbReference>
<gene>
    <name evidence="8" type="ORF">R2APBS1_3387</name>
</gene>
<dbReference type="Gene3D" id="1.25.40.10">
    <property type="entry name" value="Tetratricopeptide repeat domain"/>
    <property type="match status" value="2"/>
</dbReference>
<dbReference type="SMART" id="SM00220">
    <property type="entry name" value="S_TKc"/>
    <property type="match status" value="1"/>
</dbReference>
<dbReference type="SMART" id="SM00028">
    <property type="entry name" value="TPR"/>
    <property type="match status" value="5"/>
</dbReference>
<evidence type="ECO:0000256" key="2">
    <source>
        <dbReference type="ARBA" id="ARBA00022741"/>
    </source>
</evidence>
<evidence type="ECO:0000256" key="6">
    <source>
        <dbReference type="SAM" id="MobiDB-lite"/>
    </source>
</evidence>
<dbReference type="eggNOG" id="COG0457">
    <property type="taxonomic scope" value="Bacteria"/>
</dbReference>
<evidence type="ECO:0000313" key="9">
    <source>
        <dbReference type="Proteomes" id="UP000011859"/>
    </source>
</evidence>
<dbReference type="PANTHER" id="PTHR43289">
    <property type="entry name" value="MITOGEN-ACTIVATED PROTEIN KINASE KINASE KINASE 20-RELATED"/>
    <property type="match status" value="1"/>
</dbReference>
<dbReference type="Gene3D" id="1.10.510.10">
    <property type="entry name" value="Transferase(Phosphotransferase) domain 1"/>
    <property type="match status" value="1"/>
</dbReference>
<dbReference type="InterPro" id="IPR011990">
    <property type="entry name" value="TPR-like_helical_dom_sf"/>
</dbReference>
<dbReference type="InterPro" id="IPR019734">
    <property type="entry name" value="TPR_rpt"/>
</dbReference>
<dbReference type="PROSITE" id="PS00108">
    <property type="entry name" value="PROTEIN_KINASE_ST"/>
    <property type="match status" value="1"/>
</dbReference>
<dbReference type="GeneID" id="72428003"/>
<feature type="region of interest" description="Disordered" evidence="6">
    <location>
        <begin position="1080"/>
        <end position="1099"/>
    </location>
</feature>
<dbReference type="InterPro" id="IPR000719">
    <property type="entry name" value="Prot_kinase_dom"/>
</dbReference>
<keyword evidence="4 5" id="KW-0067">ATP-binding</keyword>
<dbReference type="AlphaFoldDB" id="M4NHN2"/>
<feature type="domain" description="Protein kinase" evidence="7">
    <location>
        <begin position="26"/>
        <end position="300"/>
    </location>
</feature>
<dbReference type="GO" id="GO:0005524">
    <property type="term" value="F:ATP binding"/>
    <property type="evidence" value="ECO:0007669"/>
    <property type="project" value="UniProtKB-UniRule"/>
</dbReference>
<dbReference type="Pfam" id="PF00069">
    <property type="entry name" value="Pkinase"/>
    <property type="match status" value="1"/>
</dbReference>
<dbReference type="KEGG" id="rhd:R2APBS1_3387"/>
<dbReference type="Proteomes" id="UP000011859">
    <property type="component" value="Chromosome"/>
</dbReference>
<dbReference type="PANTHER" id="PTHR43289:SF6">
    <property type="entry name" value="SERINE_THREONINE-PROTEIN KINASE NEKL-3"/>
    <property type="match status" value="1"/>
</dbReference>
<dbReference type="SUPFAM" id="SSF48452">
    <property type="entry name" value="TPR-like"/>
    <property type="match status" value="3"/>
</dbReference>
<accession>M4NHN2</accession>
<organism evidence="8 9">
    <name type="scientific">Rhodanobacter denitrificans</name>
    <dbReference type="NCBI Taxonomy" id="666685"/>
    <lineage>
        <taxon>Bacteria</taxon>
        <taxon>Pseudomonadati</taxon>
        <taxon>Pseudomonadota</taxon>
        <taxon>Gammaproteobacteria</taxon>
        <taxon>Lysobacterales</taxon>
        <taxon>Rhodanobacteraceae</taxon>
        <taxon>Rhodanobacter</taxon>
    </lineage>
</organism>
<dbReference type="EMBL" id="CP003470">
    <property type="protein sequence ID" value="AGG90450.1"/>
    <property type="molecule type" value="Genomic_DNA"/>
</dbReference>
<dbReference type="eggNOG" id="COG0515">
    <property type="taxonomic scope" value="Bacteria"/>
</dbReference>
<evidence type="ECO:0000256" key="1">
    <source>
        <dbReference type="ARBA" id="ARBA00022679"/>
    </source>
</evidence>
<protein>
    <submittedName>
        <fullName evidence="8">Protein kinase family protein</fullName>
    </submittedName>
</protein>
<dbReference type="Gene3D" id="3.30.200.20">
    <property type="entry name" value="Phosphorylase Kinase, domain 1"/>
    <property type="match status" value="1"/>
</dbReference>
<keyword evidence="1" id="KW-0808">Transferase</keyword>
<dbReference type="PROSITE" id="PS00107">
    <property type="entry name" value="PROTEIN_KINASE_ATP"/>
    <property type="match status" value="1"/>
</dbReference>
<dbReference type="PROSITE" id="PS50011">
    <property type="entry name" value="PROTEIN_KINASE_DOM"/>
    <property type="match status" value="1"/>
</dbReference>
<evidence type="ECO:0000256" key="4">
    <source>
        <dbReference type="ARBA" id="ARBA00022840"/>
    </source>
</evidence>
<dbReference type="OrthoDB" id="9801841at2"/>
<keyword evidence="2 5" id="KW-0547">Nucleotide-binding</keyword>
<feature type="binding site" evidence="5">
    <location>
        <position position="55"/>
    </location>
    <ligand>
        <name>ATP</name>
        <dbReference type="ChEBI" id="CHEBI:30616"/>
    </ligand>
</feature>
<evidence type="ECO:0000256" key="5">
    <source>
        <dbReference type="PROSITE-ProRule" id="PRU10141"/>
    </source>
</evidence>
<dbReference type="STRING" id="666685.R2APBS1_3387"/>
<dbReference type="SUPFAM" id="SSF56112">
    <property type="entry name" value="Protein kinase-like (PK-like)"/>
    <property type="match status" value="1"/>
</dbReference>
<sequence length="1099" mass="117944">MTSQPTATGIYAHMNLAPGTMLAGRFRIEALLGAGGMGVVYRAHDTALDVPVALKLLRPELAVRSDSFERFRQELLLARQVSSPHVVRIHDLAQHDGHWLISMDYVDGEGLDQRIDRGAMPLEDALRIARQIALGLQAAHARMVVHRDLKPANVLVDREGNAYISDFGVARSLASSGLTLAGTGAVIGTPDYLSPEQARGDPVDTRSDLYALGLIMHEMLTGAPAFQGATAAEAIVQRLVRTPSPVTRERPDVPAWVARLIERLLRPRPAHRLPDAAAVIQAIDRRAMPRDLRAHRRAWLATVALLASIGITGTLWWMPHDKTTGNDASPPLHRVLVLPLRGAALPVPRVIALDAYLRATLFALPGVASVDTDRTFQALRQLDAAGSTPDPAALRRLAAADRTLSPDLRQRNGHWYVHAELRKDDAATQTLDGPPAADAATALHAWLAQPALAKALGAPAPAPELKLPAEVATLDAFGAVLQVRENDNIPAALADLRAITRRERNDPVLWHAQLRLAQAVGERDVALDAIEQGQRAANAAPVRLQRVFAAERALYDGDVPAAIAQWRAQLAETPDDTLTDLQLARAQGGGGDFRAAMARLSQLTARDGDDPRAWFELGKFSIMQGEARRAVDDYLVRALVLYKRGRNPYGVAETTNALGIGYGRLGQTANAEEQYRKAATLQRDVGNRRGVATSLRNLANVLSLRGAFDEAGNALAQARALTVELDDREGLAAVDNELGVLAEERGDYLGALEAYRRALQGWQQVGDAHGLAQALNDIGFANFQLGRYDDAQSYWQRTAESEAGLGDTGRIRTGQNLGLLAAARGHWQEARKLQEGALAEAERQQMPEEAAVSRRNLAKLALMQGDVADSLAQADKAIALFSQRSDRRGEADTRLLRVQALLAAGAEATARRELKPLESADPGTSVEQRAGVEIVRAQLALHAGDLESTVAALDNAQPLAKASGVRELQLRVALLRAHIDPRADTGLDSATAMLGNAELRLDWLTLAMKHALAAHDATAARRAYREAISLMHGSEVLGAPQIYTLGASAQRLAGDAAGAAAAEQAAAAAQAAFRAKLPTQLRDAGSSSPVRRVGADTTP</sequence>
<keyword evidence="3 8" id="KW-0418">Kinase</keyword>
<dbReference type="InterPro" id="IPR008271">
    <property type="entry name" value="Ser/Thr_kinase_AS"/>
</dbReference>
<dbReference type="RefSeq" id="WP_015448785.1">
    <property type="nucleotide sequence ID" value="NC_020541.1"/>
</dbReference>
<dbReference type="InterPro" id="IPR011009">
    <property type="entry name" value="Kinase-like_dom_sf"/>
</dbReference>
<evidence type="ECO:0000256" key="3">
    <source>
        <dbReference type="ARBA" id="ARBA00022777"/>
    </source>
</evidence>
<evidence type="ECO:0000259" key="7">
    <source>
        <dbReference type="PROSITE" id="PS50011"/>
    </source>
</evidence>
<dbReference type="CDD" id="cd14014">
    <property type="entry name" value="STKc_PknB_like"/>
    <property type="match status" value="1"/>
</dbReference>